<evidence type="ECO:0000313" key="2">
    <source>
        <dbReference type="Proteomes" id="UP000051913"/>
    </source>
</evidence>
<accession>A0A0R3LN19</accession>
<evidence type="ECO:0000313" key="1">
    <source>
        <dbReference type="EMBL" id="KRR04700.1"/>
    </source>
</evidence>
<gene>
    <name evidence="1" type="ORF">CP49_18490</name>
</gene>
<comment type="caution">
    <text evidence="1">The sequence shown here is derived from an EMBL/GenBank/DDBJ whole genome shotgun (WGS) entry which is preliminary data.</text>
</comment>
<keyword evidence="2" id="KW-1185">Reference proteome</keyword>
<proteinExistence type="predicted"/>
<dbReference type="EMBL" id="LLXX01000122">
    <property type="protein sequence ID" value="KRR04700.1"/>
    <property type="molecule type" value="Genomic_DNA"/>
</dbReference>
<dbReference type="Proteomes" id="UP000051913">
    <property type="component" value="Unassembled WGS sequence"/>
</dbReference>
<name>A0A0R3LN19_9BRAD</name>
<dbReference type="AlphaFoldDB" id="A0A0R3LN19"/>
<sequence>MALNNQVTRINTIIDAMPRDGIFGLLGQQRPRRRMSSRIPWQRTVVVVESPSTHSPKHICWQHERIGNRKYPVHRFGIEQYGELFNAPYAQDIGASSPIAEYGVGTQDCADDVAHLHR</sequence>
<organism evidence="1 2">
    <name type="scientific">Bradyrhizobium valentinum</name>
    <dbReference type="NCBI Taxonomy" id="1518501"/>
    <lineage>
        <taxon>Bacteria</taxon>
        <taxon>Pseudomonadati</taxon>
        <taxon>Pseudomonadota</taxon>
        <taxon>Alphaproteobacteria</taxon>
        <taxon>Hyphomicrobiales</taxon>
        <taxon>Nitrobacteraceae</taxon>
        <taxon>Bradyrhizobium</taxon>
    </lineage>
</organism>
<reference evidence="1 2" key="1">
    <citation type="submission" date="2014-03" db="EMBL/GenBank/DDBJ databases">
        <title>Bradyrhizobium valentinum sp. nov., isolated from effective nodules of Lupinus mariae-josephae, a lupine endemic of basic-lime soils in Eastern Spain.</title>
        <authorList>
            <person name="Duran D."/>
            <person name="Rey L."/>
            <person name="Navarro A."/>
            <person name="Busquets A."/>
            <person name="Imperial J."/>
            <person name="Ruiz-Argueso T."/>
        </authorList>
    </citation>
    <scope>NUCLEOTIDE SEQUENCE [LARGE SCALE GENOMIC DNA]</scope>
    <source>
        <strain evidence="1 2">LmjM3</strain>
    </source>
</reference>
<protein>
    <submittedName>
        <fullName evidence="1">Uncharacterized protein</fullName>
    </submittedName>
</protein>